<dbReference type="Proteomes" id="UP000019146">
    <property type="component" value="Chromosome 1"/>
</dbReference>
<name>A0A0N7JTX9_9BURK</name>
<dbReference type="Gene3D" id="1.40.20.10">
    <property type="entry name" value="CHAD domain"/>
    <property type="match status" value="1"/>
</dbReference>
<gene>
    <name evidence="2" type="ORF">K788_0002365</name>
</gene>
<evidence type="ECO:0000313" key="3">
    <source>
        <dbReference type="Proteomes" id="UP000019146"/>
    </source>
</evidence>
<dbReference type="PANTHER" id="PTHR39339">
    <property type="entry name" value="SLR1444 PROTEIN"/>
    <property type="match status" value="1"/>
</dbReference>
<dbReference type="KEGG" id="bcai:K788_0002365"/>
<dbReference type="SMART" id="SM00880">
    <property type="entry name" value="CHAD"/>
    <property type="match status" value="1"/>
</dbReference>
<proteinExistence type="predicted"/>
<dbReference type="GeneID" id="69968983"/>
<accession>A0A0N7JTX9</accession>
<dbReference type="Pfam" id="PF05235">
    <property type="entry name" value="CHAD"/>
    <property type="match status" value="1"/>
</dbReference>
<protein>
    <submittedName>
        <fullName evidence="2">Adenylate cyclase</fullName>
    </submittedName>
</protein>
<dbReference type="RefSeq" id="WP_036004569.1">
    <property type="nucleotide sequence ID" value="NZ_CP012746.1"/>
</dbReference>
<dbReference type="EMBL" id="CP012746">
    <property type="protein sequence ID" value="ALL64861.1"/>
    <property type="molecule type" value="Genomic_DNA"/>
</dbReference>
<dbReference type="InterPro" id="IPR007899">
    <property type="entry name" value="CHAD_dom"/>
</dbReference>
<dbReference type="InterPro" id="IPR038186">
    <property type="entry name" value="CHAD_dom_sf"/>
</dbReference>
<sequence length="294" mass="32845">MRHDDRPHDVADSGSEAHAESTFAALAAPLVDQALSHNASIHADASPESLHQLRVALRRLRSLWWAYGPLLDRQENTRQRALYRFLADAAGKTRDWDILLELLASETNETSEPGEDGAPRAAPVCLREARERALAASRETLLNADIHNVLHGALASTSKELNTAPERHALQKFAAKRVRAAEKSLRKRMDKASRAKRADYDALHDVRKAGKKVRYLIELFGPVLDDVGHDHTLKRLKKLQQCFGELNDVTASIALLRENTGLFADEAEARAALALLKERRKARRCEAVQLLRET</sequence>
<dbReference type="PROSITE" id="PS51708">
    <property type="entry name" value="CHAD"/>
    <property type="match status" value="1"/>
</dbReference>
<evidence type="ECO:0000259" key="1">
    <source>
        <dbReference type="PROSITE" id="PS51708"/>
    </source>
</evidence>
<dbReference type="AlphaFoldDB" id="A0A0N7JTX9"/>
<organism evidence="2 3">
    <name type="scientific">Paraburkholderia caribensis MBA4</name>
    <dbReference type="NCBI Taxonomy" id="1323664"/>
    <lineage>
        <taxon>Bacteria</taxon>
        <taxon>Pseudomonadati</taxon>
        <taxon>Pseudomonadota</taxon>
        <taxon>Betaproteobacteria</taxon>
        <taxon>Burkholderiales</taxon>
        <taxon>Burkholderiaceae</taxon>
        <taxon>Paraburkholderia</taxon>
    </lineage>
</organism>
<dbReference type="PANTHER" id="PTHR39339:SF1">
    <property type="entry name" value="CHAD DOMAIN-CONTAINING PROTEIN"/>
    <property type="match status" value="1"/>
</dbReference>
<feature type="domain" description="CHAD" evidence="1">
    <location>
        <begin position="16"/>
        <end position="294"/>
    </location>
</feature>
<reference evidence="2 3" key="1">
    <citation type="journal article" date="2014" name="Genome Announc.">
        <title>Draft Genome Sequence of the Haloacid-Degrading Burkholderia caribensis Strain MBA4.</title>
        <authorList>
            <person name="Pan Y."/>
            <person name="Kong K.F."/>
            <person name="Tsang J.S."/>
        </authorList>
    </citation>
    <scope>NUCLEOTIDE SEQUENCE [LARGE SCALE GENOMIC DNA]</scope>
    <source>
        <strain evidence="2 3">MBA4</strain>
    </source>
</reference>
<evidence type="ECO:0000313" key="2">
    <source>
        <dbReference type="EMBL" id="ALL64861.1"/>
    </source>
</evidence>